<reference evidence="1 2" key="1">
    <citation type="submission" date="2023-05" db="EMBL/GenBank/DDBJ databases">
        <title>Novel species of genus Flectobacillus isolated from stream in China.</title>
        <authorList>
            <person name="Lu H."/>
        </authorList>
    </citation>
    <scope>NUCLEOTIDE SEQUENCE [LARGE SCALE GENOMIC DNA]</scope>
    <source>
        <strain evidence="1 2">LFS242W</strain>
    </source>
</reference>
<dbReference type="Proteomes" id="UP001225761">
    <property type="component" value="Unassembled WGS sequence"/>
</dbReference>
<protein>
    <submittedName>
        <fullName evidence="1">IPT/TIG domain-containing protein</fullName>
    </submittedName>
</protein>
<accession>A0ABT6YWF0</accession>
<proteinExistence type="predicted"/>
<dbReference type="Gene3D" id="2.60.40.2340">
    <property type="match status" value="1"/>
</dbReference>
<dbReference type="RefSeq" id="WP_283380407.1">
    <property type="nucleotide sequence ID" value="NZ_JASHIE010000001.1"/>
</dbReference>
<evidence type="ECO:0000313" key="1">
    <source>
        <dbReference type="EMBL" id="MDI9873211.1"/>
    </source>
</evidence>
<dbReference type="InterPro" id="IPR013783">
    <property type="entry name" value="Ig-like_fold"/>
</dbReference>
<name>A0ABT6YWF0_9BACT</name>
<evidence type="ECO:0000313" key="2">
    <source>
        <dbReference type="Proteomes" id="UP001225761"/>
    </source>
</evidence>
<sequence length="396" mass="44805">MKIKLHLFVIVFFLHSCKSVEDKIDILPTISSVSLGRTLILKTEILEAERKVLLWVPYQTDLSSIVPTILTKNASTVIPSSTQAQNFSVPVYYTLVSKSGQKIIYEVSINTMEQPTPVITGVSKDTLEAGKSFMIIGRDFGLNPVEVQASIVNSSKEILLKTELIDSSHVYASSLDDVMPGNYTLLLKVRNKSSNYSKSIVIEYPSPHIDSIDYWNVIQEESIRIYGKYFSKNYTYNVILVGKDGKEYSHSLPANSDGQTIECRIPNSIKEGEYRVKITNMTLTKESNLTDHSLVVYRNDMPYLVDTEKYSGTKVKQGNTLVFTALNFEKVQSRFYQVQLQNETETIVQNALYNAVNKRLSFEIPKTKGIYHINLILSNESAILYSINTRFVLTIE</sequence>
<comment type="caution">
    <text evidence="1">The sequence shown here is derived from an EMBL/GenBank/DDBJ whole genome shotgun (WGS) entry which is preliminary data.</text>
</comment>
<dbReference type="EMBL" id="JASHIE010000001">
    <property type="protein sequence ID" value="MDI9873211.1"/>
    <property type="molecule type" value="Genomic_DNA"/>
</dbReference>
<dbReference type="Gene3D" id="2.60.40.10">
    <property type="entry name" value="Immunoglobulins"/>
    <property type="match status" value="1"/>
</dbReference>
<gene>
    <name evidence="1" type="ORF">QM481_01645</name>
</gene>
<organism evidence="1 2">
    <name type="scientific">Flectobacillus rivi</name>
    <dbReference type="NCBI Taxonomy" id="2984209"/>
    <lineage>
        <taxon>Bacteria</taxon>
        <taxon>Pseudomonadati</taxon>
        <taxon>Bacteroidota</taxon>
        <taxon>Cytophagia</taxon>
        <taxon>Cytophagales</taxon>
        <taxon>Flectobacillaceae</taxon>
        <taxon>Flectobacillus</taxon>
    </lineage>
</organism>
<keyword evidence="2" id="KW-1185">Reference proteome</keyword>